<dbReference type="EMBL" id="JAGGKT010000019">
    <property type="protein sequence ID" value="MBP1934311.1"/>
    <property type="molecule type" value="Genomic_DNA"/>
</dbReference>
<keyword evidence="1" id="KW-1133">Transmembrane helix</keyword>
<evidence type="ECO:0000313" key="3">
    <source>
        <dbReference type="Proteomes" id="UP001519343"/>
    </source>
</evidence>
<name>A0ABS4GVM3_9BACL</name>
<evidence type="ECO:0000313" key="2">
    <source>
        <dbReference type="EMBL" id="MBP1934311.1"/>
    </source>
</evidence>
<dbReference type="Proteomes" id="UP001519343">
    <property type="component" value="Unassembled WGS sequence"/>
</dbReference>
<proteinExistence type="predicted"/>
<evidence type="ECO:0000256" key="1">
    <source>
        <dbReference type="SAM" id="Phobius"/>
    </source>
</evidence>
<organism evidence="2 3">
    <name type="scientific">Ammoniphilus resinae</name>
    <dbReference type="NCBI Taxonomy" id="861532"/>
    <lineage>
        <taxon>Bacteria</taxon>
        <taxon>Bacillati</taxon>
        <taxon>Bacillota</taxon>
        <taxon>Bacilli</taxon>
        <taxon>Bacillales</taxon>
        <taxon>Paenibacillaceae</taxon>
        <taxon>Aneurinibacillus group</taxon>
        <taxon>Ammoniphilus</taxon>
    </lineage>
</organism>
<sequence>MSLFQGLFNDEDFVIILVLYVLLVIVLAAAD</sequence>
<keyword evidence="1" id="KW-0472">Membrane</keyword>
<comment type="caution">
    <text evidence="2">The sequence shown here is derived from an EMBL/GenBank/DDBJ whole genome shotgun (WGS) entry which is preliminary data.</text>
</comment>
<keyword evidence="3" id="KW-1185">Reference proteome</keyword>
<protein>
    <submittedName>
        <fullName evidence="2">Uncharacterized protein</fullName>
    </submittedName>
</protein>
<gene>
    <name evidence="2" type="ORF">J2Z37_004331</name>
</gene>
<keyword evidence="1" id="KW-0812">Transmembrane</keyword>
<reference evidence="2 3" key="1">
    <citation type="submission" date="2021-03" db="EMBL/GenBank/DDBJ databases">
        <title>Genomic Encyclopedia of Type Strains, Phase IV (KMG-IV): sequencing the most valuable type-strain genomes for metagenomic binning, comparative biology and taxonomic classification.</title>
        <authorList>
            <person name="Goeker M."/>
        </authorList>
    </citation>
    <scope>NUCLEOTIDE SEQUENCE [LARGE SCALE GENOMIC DNA]</scope>
    <source>
        <strain evidence="2 3">DSM 24738</strain>
    </source>
</reference>
<accession>A0ABS4GVM3</accession>
<feature type="transmembrane region" description="Helical" evidence="1">
    <location>
        <begin position="13"/>
        <end position="30"/>
    </location>
</feature>